<dbReference type="GO" id="GO:0103068">
    <property type="term" value="F:leukotriene C4 gamma-glutamyl transferase activity"/>
    <property type="evidence" value="ECO:0007669"/>
    <property type="project" value="UniProtKB-EC"/>
</dbReference>
<dbReference type="GO" id="GO:0005886">
    <property type="term" value="C:plasma membrane"/>
    <property type="evidence" value="ECO:0007669"/>
    <property type="project" value="TreeGrafter"/>
</dbReference>
<dbReference type="InterPro" id="IPR000101">
    <property type="entry name" value="GGT_peptidase"/>
</dbReference>
<keyword evidence="5" id="KW-0378">Hydrolase</keyword>
<evidence type="ECO:0000256" key="1">
    <source>
        <dbReference type="ARBA" id="ARBA00001049"/>
    </source>
</evidence>
<comment type="catalytic activity">
    <reaction evidence="1">
        <text>an S-substituted glutathione + H2O = an S-substituted L-cysteinylglycine + L-glutamate</text>
        <dbReference type="Rhea" id="RHEA:59468"/>
        <dbReference type="ChEBI" id="CHEBI:15377"/>
        <dbReference type="ChEBI" id="CHEBI:29985"/>
        <dbReference type="ChEBI" id="CHEBI:90779"/>
        <dbReference type="ChEBI" id="CHEBI:143103"/>
        <dbReference type="EC" id="3.4.19.13"/>
    </reaction>
</comment>
<feature type="signal peptide" evidence="4">
    <location>
        <begin position="1"/>
        <end position="22"/>
    </location>
</feature>
<dbReference type="PANTHER" id="PTHR11686:SF9">
    <property type="entry name" value="RE13973P"/>
    <property type="match status" value="1"/>
</dbReference>
<dbReference type="PRINTS" id="PR01210">
    <property type="entry name" value="GGTRANSPTASE"/>
</dbReference>
<protein>
    <submittedName>
        <fullName evidence="5">Gamma-glutamyltranspeptidase / glutathione hydrolase</fullName>
    </submittedName>
</protein>
<dbReference type="GO" id="GO:0006751">
    <property type="term" value="P:glutathione catabolic process"/>
    <property type="evidence" value="ECO:0007669"/>
    <property type="project" value="InterPro"/>
</dbReference>
<dbReference type="SUPFAM" id="SSF56235">
    <property type="entry name" value="N-terminal nucleophile aminohydrolases (Ntn hydrolases)"/>
    <property type="match status" value="1"/>
</dbReference>
<dbReference type="OrthoDB" id="9781342at2"/>
<reference evidence="5 6" key="1">
    <citation type="submission" date="2016-10" db="EMBL/GenBank/DDBJ databases">
        <authorList>
            <person name="de Groot N.N."/>
        </authorList>
    </citation>
    <scope>NUCLEOTIDE SEQUENCE [LARGE SCALE GENOMIC DNA]</scope>
    <source>
        <strain evidence="5 6">ATCC 700224</strain>
    </source>
</reference>
<comment type="catalytic activity">
    <reaction evidence="3">
        <text>an N-terminal (5-L-glutamyl)-[peptide] + an alpha-amino acid = 5-L-glutamyl amino acid + an N-terminal L-alpha-aminoacyl-[peptide]</text>
        <dbReference type="Rhea" id="RHEA:23904"/>
        <dbReference type="Rhea" id="RHEA-COMP:9780"/>
        <dbReference type="Rhea" id="RHEA-COMP:9795"/>
        <dbReference type="ChEBI" id="CHEBI:77644"/>
        <dbReference type="ChEBI" id="CHEBI:78597"/>
        <dbReference type="ChEBI" id="CHEBI:78599"/>
        <dbReference type="ChEBI" id="CHEBI:78608"/>
        <dbReference type="EC" id="2.3.2.2"/>
    </reaction>
</comment>
<dbReference type="EMBL" id="FNAP01000011">
    <property type="protein sequence ID" value="SDE75463.1"/>
    <property type="molecule type" value="Genomic_DNA"/>
</dbReference>
<dbReference type="GO" id="GO:0036374">
    <property type="term" value="F:glutathione hydrolase activity"/>
    <property type="evidence" value="ECO:0007669"/>
    <property type="project" value="UniProtKB-EC"/>
</dbReference>
<evidence type="ECO:0000256" key="3">
    <source>
        <dbReference type="ARBA" id="ARBA00047417"/>
    </source>
</evidence>
<sequence>MAGRRWRALGAALVVSVLSACGAERQPGVLGYVDGFAGIVAADEPRAAVVGRDVLSSGGTAADAAVAMGFTLAVTLPTSAGLGGGGVCLVQDRDDDGDTRVEVLDFLPREAAGLPGLGGAVAVPAMPRGLYALHARSGAVRWESLVSPAESLARFGFPASRALAAEVRALGLTAPVHGVVAPVEGQRLENLSLARALGLARVSPGEYHAGPVARELIAAADAGGYGIDTETLRDWRPVWRPARLTDYRSHTDAFSPVPDSAADFAHRWAGTDGAGEPSALPPPLPDLADSVAHGMSGGMGDRGATGFLVADSFGGAVACALTLNRPMGTGRPLPGFGFVLAPLPTSQSPAIAIMLRLNTHSDVTLGGVAAAGGGAVDLALETGVPALKDGRSPAESVSRASAGGLGKALVTLMSCPDGIPRSPETCRVAVDPRGAGLSMLVGEP</sequence>
<keyword evidence="4" id="KW-0732">Signal</keyword>
<proteinExistence type="predicted"/>
<dbReference type="RefSeq" id="WP_143027198.1">
    <property type="nucleotide sequence ID" value="NZ_FNAP01000011.1"/>
</dbReference>
<keyword evidence="6" id="KW-1185">Reference proteome</keyword>
<dbReference type="Proteomes" id="UP000199412">
    <property type="component" value="Unassembled WGS sequence"/>
</dbReference>
<evidence type="ECO:0000256" key="2">
    <source>
        <dbReference type="ARBA" id="ARBA00001089"/>
    </source>
</evidence>
<dbReference type="Pfam" id="PF01019">
    <property type="entry name" value="G_glu_transpept"/>
    <property type="match status" value="1"/>
</dbReference>
<comment type="catalytic activity">
    <reaction evidence="2">
        <text>glutathione + H2O = L-cysteinylglycine + L-glutamate</text>
        <dbReference type="Rhea" id="RHEA:28807"/>
        <dbReference type="ChEBI" id="CHEBI:15377"/>
        <dbReference type="ChEBI" id="CHEBI:29985"/>
        <dbReference type="ChEBI" id="CHEBI:57925"/>
        <dbReference type="ChEBI" id="CHEBI:61694"/>
        <dbReference type="EC" id="3.4.19.13"/>
    </reaction>
</comment>
<dbReference type="AlphaFoldDB" id="A0A1G7FHU7"/>
<organism evidence="5 6">
    <name type="scientific">Rhodospira trueperi</name>
    <dbReference type="NCBI Taxonomy" id="69960"/>
    <lineage>
        <taxon>Bacteria</taxon>
        <taxon>Pseudomonadati</taxon>
        <taxon>Pseudomonadota</taxon>
        <taxon>Alphaproteobacteria</taxon>
        <taxon>Rhodospirillales</taxon>
        <taxon>Rhodospirillaceae</taxon>
        <taxon>Rhodospira</taxon>
    </lineage>
</organism>
<dbReference type="PROSITE" id="PS51257">
    <property type="entry name" value="PROKAR_LIPOPROTEIN"/>
    <property type="match status" value="1"/>
</dbReference>
<name>A0A1G7FHU7_9PROT</name>
<dbReference type="InterPro" id="IPR029055">
    <property type="entry name" value="Ntn_hydrolases_N"/>
</dbReference>
<evidence type="ECO:0000313" key="6">
    <source>
        <dbReference type="Proteomes" id="UP000199412"/>
    </source>
</evidence>
<evidence type="ECO:0000256" key="4">
    <source>
        <dbReference type="SAM" id="SignalP"/>
    </source>
</evidence>
<feature type="chain" id="PRO_5011741198" evidence="4">
    <location>
        <begin position="23"/>
        <end position="444"/>
    </location>
</feature>
<accession>A0A1G7FHU7</accession>
<dbReference type="STRING" id="69960.SAMN05421720_11177"/>
<gene>
    <name evidence="5" type="ORF">SAMN05421720_11177</name>
</gene>
<evidence type="ECO:0000313" key="5">
    <source>
        <dbReference type="EMBL" id="SDE75463.1"/>
    </source>
</evidence>
<dbReference type="PANTHER" id="PTHR11686">
    <property type="entry name" value="GAMMA GLUTAMYL TRANSPEPTIDASE"/>
    <property type="match status" value="1"/>
</dbReference>